<dbReference type="NCBIfam" id="NF038128">
    <property type="entry name" value="choice_anch_J"/>
    <property type="match status" value="2"/>
</dbReference>
<accession>A0A9D2UJF7</accession>
<feature type="signal peptide" evidence="1">
    <location>
        <begin position="1"/>
        <end position="22"/>
    </location>
</feature>
<keyword evidence="1" id="KW-0732">Signal</keyword>
<dbReference type="GO" id="GO:0016020">
    <property type="term" value="C:membrane"/>
    <property type="evidence" value="ECO:0007669"/>
    <property type="project" value="InterPro"/>
</dbReference>
<dbReference type="GO" id="GO:0005975">
    <property type="term" value="P:carbohydrate metabolic process"/>
    <property type="evidence" value="ECO:0007669"/>
    <property type="project" value="UniProtKB-ARBA"/>
</dbReference>
<comment type="caution">
    <text evidence="3">The sequence shown here is derived from an EMBL/GenBank/DDBJ whole genome shotgun (WGS) entry which is preliminary data.</text>
</comment>
<dbReference type="Proteomes" id="UP000787625">
    <property type="component" value="Unassembled WGS sequence"/>
</dbReference>
<dbReference type="InterPro" id="IPR011628">
    <property type="entry name" value="Cleaved_adhesin"/>
</dbReference>
<evidence type="ECO:0000313" key="4">
    <source>
        <dbReference type="Proteomes" id="UP000787625"/>
    </source>
</evidence>
<dbReference type="Pfam" id="PF07675">
    <property type="entry name" value="Cleaved_Adhesin"/>
    <property type="match status" value="2"/>
</dbReference>
<proteinExistence type="predicted"/>
<reference evidence="3" key="1">
    <citation type="journal article" date="2021" name="PeerJ">
        <title>Extensive microbial diversity within the chicken gut microbiome revealed by metagenomics and culture.</title>
        <authorList>
            <person name="Gilroy R."/>
            <person name="Ravi A."/>
            <person name="Getino M."/>
            <person name="Pursley I."/>
            <person name="Horton D.L."/>
            <person name="Alikhan N.F."/>
            <person name="Baker D."/>
            <person name="Gharbi K."/>
            <person name="Hall N."/>
            <person name="Watson M."/>
            <person name="Adriaenssens E.M."/>
            <person name="Foster-Nyarko E."/>
            <person name="Jarju S."/>
            <person name="Secka A."/>
            <person name="Antonio M."/>
            <person name="Oren A."/>
            <person name="Chaudhuri R.R."/>
            <person name="La Ragione R."/>
            <person name="Hildebrand F."/>
            <person name="Pallen M.J."/>
        </authorList>
    </citation>
    <scope>NUCLEOTIDE SEQUENCE</scope>
    <source>
        <strain evidence="3">MalCec1-1739</strain>
    </source>
</reference>
<dbReference type="GO" id="GO:0004553">
    <property type="term" value="F:hydrolase activity, hydrolyzing O-glycosyl compounds"/>
    <property type="evidence" value="ECO:0007669"/>
    <property type="project" value="UniProtKB-ARBA"/>
</dbReference>
<gene>
    <name evidence="3" type="ORF">IAA93_07440</name>
</gene>
<name>A0A9D2UJF7_9BACT</name>
<feature type="domain" description="MAM" evidence="2">
    <location>
        <begin position="1196"/>
        <end position="1356"/>
    </location>
</feature>
<dbReference type="Gene3D" id="2.60.120.200">
    <property type="match status" value="6"/>
</dbReference>
<sequence length="1441" mass="156801">MKRLLQLTACSFLLLALGVTSARSQQQVPYSIDFSTDDYSEWTVVDNSASPGTTWSFMERGGYNQGKYYPCFKLNMDYSSDCDDYLISPALELKAGINYTISTITCSDMAGNGLQVSLALGTSASDVSTFATIAELSIEESVFNNTDADYTPLSVDEDGIYYIAFHATSPVFNSSTLVFNFSITGEGGGTTDPDDPVVITPPYDIDLRESDEGWSAADNNGDGTTWTYTNGWGVSMNPVLTIQHNDDYVSPSVVLQGGHTYNITANVTVQGTPNENDNVQLLQKAEEDASYTYLGSASLDALGDNLQSFYFVPSHDGTYRFALRNTSTTGGNVLAIYTFGITETASLPTEEEVIYETDFTGLSPLSGWAIDNANDDGVTWSLIDGLDGVTYNGNIAAGAADDWLISPAVNIVEGTDYIIEYTFHQTGAFDPDVVDVLCGETQNTASLTDRIASETIDMGSGDFTESRRFTADRTGNMYVGFHLTTSTANGTLSLTGVRIRSVAKAVPQPVTNLDVTSDLDMQTVTILWTNPTLDTNGTQINEDLSINITENGSLIHTLTGREAGADETYTFSPTIPFTGNVTYAVAALIGSNASEPVQQTICLDDAHGDTILVRDYTFSSTEDFDQWVIEDWNGGRTWEYEQYIYQLSIPMTSTSNNDWAITPGAELETGTRYVLTYELRSTLNYGADLDVTVGNAQTADAQTTVLESYDDLMQNGFGYYATKQFSVADDGTYYFGFHAGNVENGLSLRNVKLMRIGEYGETVVISEWPYDENFDESLGMPDGWTTGGSSEDVLFRVVDPSDMAGQSHHEAHSAPNALAAPSIDAGNSAYTFTPAFAVEGGMSYEVRFWLLMPADNGTAQSLRIYALDEPNAALAAGTPLHEVSGQDIAAWTEQSFTYYSEEGGETYFMISVSRETGCNEIIAIDDFSFDAYTPDAGPSAPIGLRGGTAYPSSLILNWNYPSTDVDGRQLPPNTNVTVRFYDNGSYIGEQTGTAGSFGSLTYDYGYGNPDFAGQLIIKGQSYIADIAGRSANCIVTVSSIADGLLRETTYDSDELAMAEWTIVDGDNDGRTWTFVGDTIAVTDGSDEWLFSHPLDFRQDYTYYVTCDIETGEGNMADISFSLADGESSDAVFETFATYENLELADYETLELGRAFTVTSDGVRLAINAECNTGSVRIKNIKIYHIFSASEPEAVPYTQDFEDRTNVDNVGMPFKWGRRTTTANLFTITDMSGSNPQAHSGQYAAVAGESSNIGRTETLYTPYFSLDLGGIYEISYWLYMPGNAGSYTYGNVLLSPTQNDEGYELPVIDIMDAPLDEWTKMTFSYTNEVEDTPLCFWFYFVAENANAGMIAIDDFSIVKTGQVGISETEDETHEAAYFINQTSTLIISDGYSEVTIYGTDGTVVAHTTSATGDLNLSHLADGVYVVMLQGNDKPATTIKIVK</sequence>
<feature type="chain" id="PRO_5039027703" evidence="1">
    <location>
        <begin position="23"/>
        <end position="1441"/>
    </location>
</feature>
<dbReference type="InterPro" id="IPR026444">
    <property type="entry name" value="Secre_tail"/>
</dbReference>
<dbReference type="PROSITE" id="PS50060">
    <property type="entry name" value="MAM_2"/>
    <property type="match status" value="1"/>
</dbReference>
<dbReference type="SUPFAM" id="SSF49899">
    <property type="entry name" value="Concanavalin A-like lectins/glucanases"/>
    <property type="match status" value="1"/>
</dbReference>
<dbReference type="NCBIfam" id="TIGR04183">
    <property type="entry name" value="Por_Secre_tail"/>
    <property type="match status" value="1"/>
</dbReference>
<evidence type="ECO:0000259" key="2">
    <source>
        <dbReference type="PROSITE" id="PS50060"/>
    </source>
</evidence>
<dbReference type="InterPro" id="IPR013320">
    <property type="entry name" value="ConA-like_dom_sf"/>
</dbReference>
<evidence type="ECO:0000256" key="1">
    <source>
        <dbReference type="SAM" id="SignalP"/>
    </source>
</evidence>
<evidence type="ECO:0000313" key="3">
    <source>
        <dbReference type="EMBL" id="HJD53539.1"/>
    </source>
</evidence>
<dbReference type="InterPro" id="IPR000998">
    <property type="entry name" value="MAM_dom"/>
</dbReference>
<dbReference type="EMBL" id="DWUP01000174">
    <property type="protein sequence ID" value="HJD53539.1"/>
    <property type="molecule type" value="Genomic_DNA"/>
</dbReference>
<organism evidence="3 4">
    <name type="scientific">Candidatus Avibacteroides avistercoris</name>
    <dbReference type="NCBI Taxonomy" id="2840690"/>
    <lineage>
        <taxon>Bacteria</taxon>
        <taxon>Pseudomonadati</taxon>
        <taxon>Bacteroidota</taxon>
        <taxon>Bacteroidia</taxon>
        <taxon>Bacteroidales</taxon>
        <taxon>Bacteroidaceae</taxon>
        <taxon>Bacteroidaceae incertae sedis</taxon>
        <taxon>Candidatus Avibacteroides</taxon>
    </lineage>
</organism>
<reference evidence="3" key="2">
    <citation type="submission" date="2021-04" db="EMBL/GenBank/DDBJ databases">
        <authorList>
            <person name="Gilroy R."/>
        </authorList>
    </citation>
    <scope>NUCLEOTIDE SEQUENCE</scope>
    <source>
        <strain evidence="3">MalCec1-1739</strain>
    </source>
</reference>
<protein>
    <submittedName>
        <fullName evidence="3">T9SS type A sorting domain-containing protein</fullName>
    </submittedName>
</protein>